<dbReference type="PROSITE" id="PS00198">
    <property type="entry name" value="4FE4S_FER_1"/>
    <property type="match status" value="1"/>
</dbReference>
<dbReference type="EMBL" id="LAZR01000586">
    <property type="protein sequence ID" value="KKN63557.1"/>
    <property type="molecule type" value="Genomic_DNA"/>
</dbReference>
<organism evidence="2">
    <name type="scientific">marine sediment metagenome</name>
    <dbReference type="NCBI Taxonomy" id="412755"/>
    <lineage>
        <taxon>unclassified sequences</taxon>
        <taxon>metagenomes</taxon>
        <taxon>ecological metagenomes</taxon>
    </lineage>
</organism>
<evidence type="ECO:0000313" key="2">
    <source>
        <dbReference type="EMBL" id="KKN63557.1"/>
    </source>
</evidence>
<dbReference type="InterPro" id="IPR017900">
    <property type="entry name" value="4Fe4S_Fe_S_CS"/>
</dbReference>
<dbReference type="PANTHER" id="PTHR42827">
    <property type="entry name" value="IRON-SULFUR CLUSTER-BINDING PROTEIN-RELATED"/>
    <property type="match status" value="1"/>
</dbReference>
<dbReference type="PROSITE" id="PS51379">
    <property type="entry name" value="4FE4S_FER_2"/>
    <property type="match status" value="1"/>
</dbReference>
<proteinExistence type="predicted"/>
<dbReference type="Gene3D" id="3.30.70.20">
    <property type="match status" value="1"/>
</dbReference>
<gene>
    <name evidence="2" type="ORF">LCGC14_0500810</name>
</gene>
<feature type="domain" description="4Fe-4S ferredoxin-type" evidence="1">
    <location>
        <begin position="210"/>
        <end position="240"/>
    </location>
</feature>
<protein>
    <recommendedName>
        <fullName evidence="1">4Fe-4S ferredoxin-type domain-containing protein</fullName>
    </recommendedName>
</protein>
<evidence type="ECO:0000259" key="1">
    <source>
        <dbReference type="PROSITE" id="PS51379"/>
    </source>
</evidence>
<comment type="caution">
    <text evidence="2">The sequence shown here is derived from an EMBL/GenBank/DDBJ whole genome shotgun (WGS) entry which is preliminary data.</text>
</comment>
<accession>A0A0F9SMF6</accession>
<reference evidence="2" key="1">
    <citation type="journal article" date="2015" name="Nature">
        <title>Complex archaea that bridge the gap between prokaryotes and eukaryotes.</title>
        <authorList>
            <person name="Spang A."/>
            <person name="Saw J.H."/>
            <person name="Jorgensen S.L."/>
            <person name="Zaremba-Niedzwiedzka K."/>
            <person name="Martijn J."/>
            <person name="Lind A.E."/>
            <person name="van Eijk R."/>
            <person name="Schleper C."/>
            <person name="Guy L."/>
            <person name="Ettema T.J."/>
        </authorList>
    </citation>
    <scope>NUCLEOTIDE SEQUENCE</scope>
</reference>
<name>A0A0F9SMF6_9ZZZZ</name>
<sequence length="287" mass="32505">MVIDKEWFVSKINNFLLNDESNKMVKLDGSLIFKPETLVGFSSGDDSIFTKYKDIIGNFHLTPVEAFTKFCESKNIKFTSENLSVVAYVLPISDETKKENYEYSENMPSERWAYTRFFGEESNQKLQKYLVNELKKENINAVAPMIEKDLFKTFKKHEKGVWASTWSHRHMLFASGLGSFGISDGFINARGKAMRCGSLIVDHKLPSDAKNRPSDPYEFCNKCGECVERCPAGAISLEEYHNKQICSGHVFSTIPYIKKNYGINIYGCGLCQVHVSCSSGIPSKKNS</sequence>
<dbReference type="InterPro" id="IPR017896">
    <property type="entry name" value="4Fe4S_Fe-S-bd"/>
</dbReference>
<dbReference type="SUPFAM" id="SSF54862">
    <property type="entry name" value="4Fe-4S ferredoxins"/>
    <property type="match status" value="1"/>
</dbReference>
<dbReference type="Pfam" id="PF00037">
    <property type="entry name" value="Fer4"/>
    <property type="match status" value="1"/>
</dbReference>
<dbReference type="PANTHER" id="PTHR42827:SF1">
    <property type="entry name" value="IRON-SULFUR CLUSTER-BINDING PROTEIN"/>
    <property type="match status" value="1"/>
</dbReference>
<dbReference type="AlphaFoldDB" id="A0A0F9SMF6"/>